<proteinExistence type="predicted"/>
<feature type="compositionally biased region" description="Basic and acidic residues" evidence="1">
    <location>
        <begin position="1"/>
        <end position="19"/>
    </location>
</feature>
<evidence type="ECO:0000256" key="1">
    <source>
        <dbReference type="SAM" id="MobiDB-lite"/>
    </source>
</evidence>
<evidence type="ECO:0000313" key="3">
    <source>
        <dbReference type="Proteomes" id="UP001217582"/>
    </source>
</evidence>
<accession>A0AAJ6CK24</accession>
<reference evidence="2 3" key="1">
    <citation type="submission" date="2023-03" db="EMBL/GenBank/DDBJ databases">
        <title>Mating type loci evolution in Malassezia.</title>
        <authorList>
            <person name="Coelho M.A."/>
        </authorList>
    </citation>
    <scope>NUCLEOTIDE SEQUENCE [LARGE SCALE GENOMIC DNA]</scope>
    <source>
        <strain evidence="2 3">CBS 13387</strain>
    </source>
</reference>
<name>A0AAJ6CK24_9BASI</name>
<organism evidence="2 3">
    <name type="scientific">Malassezia arunalokei</name>
    <dbReference type="NCBI Taxonomy" id="1514897"/>
    <lineage>
        <taxon>Eukaryota</taxon>
        <taxon>Fungi</taxon>
        <taxon>Dikarya</taxon>
        <taxon>Basidiomycota</taxon>
        <taxon>Ustilaginomycotina</taxon>
        <taxon>Malasseziomycetes</taxon>
        <taxon>Malasseziales</taxon>
        <taxon>Malasseziaceae</taxon>
        <taxon>Malassezia</taxon>
    </lineage>
</organism>
<gene>
    <name evidence="2" type="ORF">MARU1_000427</name>
</gene>
<dbReference type="Proteomes" id="UP001217582">
    <property type="component" value="Chromosome 1"/>
</dbReference>
<feature type="region of interest" description="Disordered" evidence="1">
    <location>
        <begin position="1"/>
        <end position="130"/>
    </location>
</feature>
<dbReference type="EMBL" id="CP119916">
    <property type="protein sequence ID" value="WFD14422.1"/>
    <property type="molecule type" value="Genomic_DNA"/>
</dbReference>
<feature type="compositionally biased region" description="Pro residues" evidence="1">
    <location>
        <begin position="99"/>
        <end position="115"/>
    </location>
</feature>
<feature type="compositionally biased region" description="Basic residues" evidence="1">
    <location>
        <begin position="36"/>
        <end position="54"/>
    </location>
</feature>
<evidence type="ECO:0000313" key="2">
    <source>
        <dbReference type="EMBL" id="WFD14422.1"/>
    </source>
</evidence>
<keyword evidence="3" id="KW-1185">Reference proteome</keyword>
<protein>
    <submittedName>
        <fullName evidence="2">Uncharacterized protein</fullName>
    </submittedName>
</protein>
<dbReference type="AlphaFoldDB" id="A0AAJ6CK24"/>
<sequence length="538" mass="58648">MTKAVTESESRHEYPRRLSEIPVRSRSGTNIEALLRRQRKRSNSRARIREKRIRGASDSQWDSSSVSSGDEEKGQMLEVQAKLPPRGSPAGRSAATKQPPAPPAPDTAPLPPPSSAPTTPKLARSQSSTASIHSFFHGHTKQTAAAPVVNMQTVSSGAHVVDDDTMDMSQHSAASHAEEGLYMHRGGSTSSVTLDRMNKMATTDRIPIMTSLPQELDLPLRRSMSTQSLHEPSGLRQSASQQQLSQLLNGLASARAPQTVASRIRPPGRMAASSIAHLLIGSRHHTDKGSKPVVSHFSEPTQSASVASLERSSRLTSSLVSVDVPPSSVFSASFVDRVQHHIDMDAPPTERDRLQHRYLLDYGLSGPPIDCATLSQAELTPCLEIGVFLKEHEQAWNWHSPAPRRMLLVPDSTTTLGPNMIPFHFIHALTSTLDHALALDHAEVPAMASLLPGVSERLEDECDPTLTSSPLSREGAHYIDNVSMRAIAYTAQAVSVQRTHTVTRRFADPLKSSLGRVVRLSGYASQLPSWQHSRRKPV</sequence>
<feature type="compositionally biased region" description="Low complexity" evidence="1">
    <location>
        <begin position="57"/>
        <end position="68"/>
    </location>
</feature>